<evidence type="ECO:0000313" key="4">
    <source>
        <dbReference type="Proteomes" id="UP000217348"/>
    </source>
</evidence>
<dbReference type="Pfam" id="PF22178">
    <property type="entry name" value="Gp5_trimer_C"/>
    <property type="match status" value="1"/>
</dbReference>
<evidence type="ECO:0000259" key="2">
    <source>
        <dbReference type="Pfam" id="PF22178"/>
    </source>
</evidence>
<gene>
    <name evidence="3" type="ORF">CGC58_11510</name>
</gene>
<reference evidence="4" key="1">
    <citation type="submission" date="2017-06" db="EMBL/GenBank/DDBJ databases">
        <title>Capnocytophaga spp. assemblies.</title>
        <authorList>
            <person name="Gulvik C.A."/>
        </authorList>
    </citation>
    <scope>NUCLEOTIDE SEQUENCE [LARGE SCALE GENOMIC DNA]</scope>
    <source>
        <strain evidence="4">H2177</strain>
    </source>
</reference>
<dbReference type="SUPFAM" id="SSF69255">
    <property type="entry name" value="gp5 N-terminal domain-like"/>
    <property type="match status" value="1"/>
</dbReference>
<evidence type="ECO:0000259" key="1">
    <source>
        <dbReference type="Pfam" id="PF04717"/>
    </source>
</evidence>
<dbReference type="InterPro" id="IPR006531">
    <property type="entry name" value="Gp5/Vgr_OB"/>
</dbReference>
<dbReference type="InterPro" id="IPR037026">
    <property type="entry name" value="Vgr_OB-fold_dom_sf"/>
</dbReference>
<dbReference type="KEGG" id="csto:CGC58_11510"/>
<evidence type="ECO:0000313" key="3">
    <source>
        <dbReference type="EMBL" id="ATA90300.1"/>
    </source>
</evidence>
<dbReference type="Gene3D" id="2.30.110.50">
    <property type="match status" value="1"/>
</dbReference>
<dbReference type="Proteomes" id="UP000217348">
    <property type="component" value="Chromosome"/>
</dbReference>
<accession>A0A250FYV6</accession>
<dbReference type="InterPro" id="IPR054030">
    <property type="entry name" value="Gp5_Vgr_C"/>
</dbReference>
<proteinExistence type="predicted"/>
<protein>
    <submittedName>
        <fullName evidence="3">Phage baseplate protein</fullName>
    </submittedName>
</protein>
<dbReference type="Gene3D" id="2.40.50.230">
    <property type="entry name" value="Gp5 N-terminal domain"/>
    <property type="match status" value="1"/>
</dbReference>
<dbReference type="AlphaFoldDB" id="A0A250FYV6"/>
<dbReference type="RefSeq" id="WP_095896842.1">
    <property type="nucleotide sequence ID" value="NZ_CP022387.1"/>
</dbReference>
<organism evidence="3 4">
    <name type="scientific">Capnocytophaga stomatis</name>
    <dbReference type="NCBI Taxonomy" id="1848904"/>
    <lineage>
        <taxon>Bacteria</taxon>
        <taxon>Pseudomonadati</taxon>
        <taxon>Bacteroidota</taxon>
        <taxon>Flavobacteriia</taxon>
        <taxon>Flavobacteriales</taxon>
        <taxon>Flavobacteriaceae</taxon>
        <taxon>Capnocytophaga</taxon>
    </lineage>
</organism>
<feature type="domain" description="Gp5/Type VI secretion system Vgr C-terminal trimerisation" evidence="2">
    <location>
        <begin position="498"/>
        <end position="582"/>
    </location>
</feature>
<dbReference type="Gene3D" id="3.55.50.10">
    <property type="entry name" value="Baseplate protein-like domains"/>
    <property type="match status" value="1"/>
</dbReference>
<feature type="domain" description="Gp5/Type VI secretion system Vgr protein OB-fold" evidence="1">
    <location>
        <begin position="373"/>
        <end position="452"/>
    </location>
</feature>
<dbReference type="Pfam" id="PF05954">
    <property type="entry name" value="Phage_GPD"/>
    <property type="match status" value="1"/>
</dbReference>
<sequence>MAVYTMSKRSSLIPPMNVVKETVFINGEEFVFDSLTLTQELNDCQSFELIQKITSEKELWLKSPQKLTEMIGDSVLIRFEYGKEAYRYEFSGYITEVLIDSAWQGSRDNVIRFIGQGKVVVLEDTPSMYSFVDQHLVNIVKTIAQEKEFGIKCRPRFEGVLPFVMQYKESSFAFLNRLSALYNELFFYDGKNIVFGCPENETPEKLIFREDINQLKTISKALPYRYSLYNYSSQDDEYFFTQTDKPISPENAVTQTLLTQVPLFANRGILPAQEPVGYNADTQVFRQGKYQRALGKMHFIEGHSDTCKVRIGGLIQVGYPSEFGIDNSLGVYRVISVHHKVERGSYSNIFRAVPEGMEYAMFEPKTVAYPEIAEVVENNDPQGQGRVKVRFYWQRDKGAETNWIRVQSSDAGVLRDKSGNRGVVFIPEVGDQVMIGFEYGNPHQPFVMGSMFHKTNASEVSNNVRSITTKSGCKIVFDDNAKSVLVEDPSGNKFFMDGAGNIEVKAPKNMTFTVGEDFNLNVGNNMNATVGNNHTMSVTNDNMLLVQNNHTLEANNYGQTLQGNYNQSIQGKKLVAVTGNMEETSAAYYHTAQSGNVIIQSANISKLLGKKDALVNKTGFQKPRYFIEDVSDKKEEKQQEKQNDWLIETMDIQADRPQTGETDCVPTIARAAGKYLGMDIDVKEKQKEANKKGGVLGNRTALYFQRLGIKATPLWEEKDKDYYFEKGVPKYKEKEAIQFIVESLQKNHPVYLGFSDKEMADKGMGHAVLVTEIKYKSDFSKFKHIKYFDPQTGRSTGRLVSLENTYGYSEKVYNIISLSKFEKK</sequence>
<name>A0A250FYV6_9FLAO</name>
<dbReference type="OrthoDB" id="727155at2"/>
<dbReference type="EMBL" id="CP022387">
    <property type="protein sequence ID" value="ATA90300.1"/>
    <property type="molecule type" value="Genomic_DNA"/>
</dbReference>
<dbReference type="Pfam" id="PF04717">
    <property type="entry name" value="Phage_base_V"/>
    <property type="match status" value="1"/>
</dbReference>
<dbReference type="SUPFAM" id="SSF69279">
    <property type="entry name" value="Phage tail proteins"/>
    <property type="match status" value="1"/>
</dbReference>
<dbReference type="SUPFAM" id="SSF69349">
    <property type="entry name" value="Phage fibre proteins"/>
    <property type="match status" value="1"/>
</dbReference>